<comment type="caution">
    <text evidence="1">The sequence shown here is derived from an EMBL/GenBank/DDBJ whole genome shotgun (WGS) entry which is preliminary data.</text>
</comment>
<keyword evidence="2" id="KW-1185">Reference proteome</keyword>
<accession>A0A7J8B147</accession>
<proteinExistence type="predicted"/>
<dbReference type="Proteomes" id="UP000558488">
    <property type="component" value="Unassembled WGS sequence"/>
</dbReference>
<evidence type="ECO:0000313" key="1">
    <source>
        <dbReference type="EMBL" id="KAF6392438.1"/>
    </source>
</evidence>
<dbReference type="EMBL" id="JACAGB010000001">
    <property type="protein sequence ID" value="KAF6392438.1"/>
    <property type="molecule type" value="Genomic_DNA"/>
</dbReference>
<evidence type="ECO:0000313" key="2">
    <source>
        <dbReference type="Proteomes" id="UP000558488"/>
    </source>
</evidence>
<name>A0A7J8B147_PIPKU</name>
<organism evidence="1 2">
    <name type="scientific">Pipistrellus kuhlii</name>
    <name type="common">Kuhl's pipistrelle</name>
    <dbReference type="NCBI Taxonomy" id="59472"/>
    <lineage>
        <taxon>Eukaryota</taxon>
        <taxon>Metazoa</taxon>
        <taxon>Chordata</taxon>
        <taxon>Craniata</taxon>
        <taxon>Vertebrata</taxon>
        <taxon>Euteleostomi</taxon>
        <taxon>Mammalia</taxon>
        <taxon>Eutheria</taxon>
        <taxon>Laurasiatheria</taxon>
        <taxon>Chiroptera</taxon>
        <taxon>Yangochiroptera</taxon>
        <taxon>Vespertilionidae</taxon>
        <taxon>Pipistrellus</taxon>
    </lineage>
</organism>
<sequence length="152" mass="16909">MSPQSPPTLPSSPAQNLSICETGIISFIMGCQREMRAVVLAYGWVNLALIPDGMRGQPQPMDLQAHEPFKGHYFLKIYLYCSDYYCCSSFPTPLLPSSRFPPHLLLLAPPTPHIHTVLIHRCTIFVQFLPAPSHSFSAPPPENCQSTPFLCP</sequence>
<reference evidence="1 2" key="1">
    <citation type="journal article" date="2020" name="Nature">
        <title>Six reference-quality genomes reveal evolution of bat adaptations.</title>
        <authorList>
            <person name="Jebb D."/>
            <person name="Huang Z."/>
            <person name="Pippel M."/>
            <person name="Hughes G.M."/>
            <person name="Lavrichenko K."/>
            <person name="Devanna P."/>
            <person name="Winkler S."/>
            <person name="Jermiin L.S."/>
            <person name="Skirmuntt E.C."/>
            <person name="Katzourakis A."/>
            <person name="Burkitt-Gray L."/>
            <person name="Ray D.A."/>
            <person name="Sullivan K.A.M."/>
            <person name="Roscito J.G."/>
            <person name="Kirilenko B.M."/>
            <person name="Davalos L.M."/>
            <person name="Corthals A.P."/>
            <person name="Power M.L."/>
            <person name="Jones G."/>
            <person name="Ransome R.D."/>
            <person name="Dechmann D.K.N."/>
            <person name="Locatelli A.G."/>
            <person name="Puechmaille S.J."/>
            <person name="Fedrigo O."/>
            <person name="Jarvis E.D."/>
            <person name="Hiller M."/>
            <person name="Vernes S.C."/>
            <person name="Myers E.W."/>
            <person name="Teeling E.C."/>
        </authorList>
    </citation>
    <scope>NUCLEOTIDE SEQUENCE [LARGE SCALE GENOMIC DNA]</scope>
    <source>
        <strain evidence="1">MPipKuh1</strain>
        <tissue evidence="1">Flight muscle</tissue>
    </source>
</reference>
<protein>
    <submittedName>
        <fullName evidence="1">Uncharacterized protein</fullName>
    </submittedName>
</protein>
<dbReference type="AlphaFoldDB" id="A0A7J8B147"/>
<gene>
    <name evidence="1" type="ORF">mPipKuh1_007653</name>
</gene>